<dbReference type="CDD" id="cd00959">
    <property type="entry name" value="DeoC"/>
    <property type="match status" value="1"/>
</dbReference>
<feature type="active site" description="Proton donor/acceptor" evidence="6">
    <location>
        <position position="185"/>
    </location>
</feature>
<keyword evidence="8" id="KW-1185">Reference proteome</keyword>
<proteinExistence type="inferred from homology"/>
<dbReference type="InterPro" id="IPR011343">
    <property type="entry name" value="DeoC"/>
</dbReference>
<evidence type="ECO:0000256" key="1">
    <source>
        <dbReference type="ARBA" id="ARBA00010936"/>
    </source>
</evidence>
<dbReference type="InterPro" id="IPR002915">
    <property type="entry name" value="DeoC/FbaB/LacD_aldolase"/>
</dbReference>
<dbReference type="GO" id="GO:0004139">
    <property type="term" value="F:deoxyribose-phosphate aldolase activity"/>
    <property type="evidence" value="ECO:0007669"/>
    <property type="project" value="UniProtKB-EC"/>
</dbReference>
<reference evidence="7 8" key="1">
    <citation type="journal article" date="2021" name="Genome Biol. Evol.">
        <title>Complete Genome Sequencing of a Novel Gloeobacter Species from a Waterfall Cave in Mexico.</title>
        <authorList>
            <person name="Saw J.H."/>
            <person name="Cardona T."/>
            <person name="Montejano G."/>
        </authorList>
    </citation>
    <scope>NUCLEOTIDE SEQUENCE [LARGE SCALE GENOMIC DNA]</scope>
    <source>
        <strain evidence="7">MG652769</strain>
    </source>
</reference>
<gene>
    <name evidence="6 7" type="primary">deoC</name>
    <name evidence="7" type="ORF">ISF26_07625</name>
</gene>
<dbReference type="SUPFAM" id="SSF51569">
    <property type="entry name" value="Aldolase"/>
    <property type="match status" value="1"/>
</dbReference>
<dbReference type="NCBIfam" id="TIGR00126">
    <property type="entry name" value="deoC"/>
    <property type="match status" value="1"/>
</dbReference>
<comment type="subcellular location">
    <subcellularLocation>
        <location evidence="6">Cytoplasm</location>
    </subcellularLocation>
</comment>
<comment type="catalytic activity">
    <reaction evidence="5 6">
        <text>2-deoxy-D-ribose 5-phosphate = D-glyceraldehyde 3-phosphate + acetaldehyde</text>
        <dbReference type="Rhea" id="RHEA:12821"/>
        <dbReference type="ChEBI" id="CHEBI:15343"/>
        <dbReference type="ChEBI" id="CHEBI:59776"/>
        <dbReference type="ChEBI" id="CHEBI:62877"/>
        <dbReference type="EC" id="4.1.2.4"/>
    </reaction>
</comment>
<evidence type="ECO:0000256" key="3">
    <source>
        <dbReference type="ARBA" id="ARBA00023239"/>
    </source>
</evidence>
<protein>
    <recommendedName>
        <fullName evidence="6">Deoxyribose-phosphate aldolase</fullName>
        <shortName evidence="6">DERA</shortName>
        <ecNumber evidence="6">4.1.2.4</ecNumber>
    </recommendedName>
    <alternativeName>
        <fullName evidence="6">2-deoxy-D-ribose 5-phosphate aldolase</fullName>
    </alternativeName>
    <alternativeName>
        <fullName evidence="6">Phosphodeoxyriboaldolase</fullName>
        <shortName evidence="6">Deoxyriboaldolase</shortName>
    </alternativeName>
</protein>
<dbReference type="InterPro" id="IPR013785">
    <property type="entry name" value="Aldolase_TIM"/>
</dbReference>
<dbReference type="SMART" id="SM01133">
    <property type="entry name" value="DeoC"/>
    <property type="match status" value="1"/>
</dbReference>
<name>A0ABY3PQZ9_9CYAN</name>
<comment type="function">
    <text evidence="6">Catalyzes a reversible aldol reaction between acetaldehyde and D-glyceraldehyde 3-phosphate to generate 2-deoxy-D-ribose 5-phosphate.</text>
</comment>
<dbReference type="EMBL" id="CP063845">
    <property type="protein sequence ID" value="UFP96069.1"/>
    <property type="molecule type" value="Genomic_DNA"/>
</dbReference>
<dbReference type="PANTHER" id="PTHR10889">
    <property type="entry name" value="DEOXYRIBOSE-PHOSPHATE ALDOLASE"/>
    <property type="match status" value="1"/>
</dbReference>
<dbReference type="HAMAP" id="MF_00114">
    <property type="entry name" value="DeoC_type1"/>
    <property type="match status" value="1"/>
</dbReference>
<evidence type="ECO:0000256" key="4">
    <source>
        <dbReference type="ARBA" id="ARBA00023270"/>
    </source>
</evidence>
<feature type="active site" description="Proton donor/acceptor" evidence="6">
    <location>
        <position position="96"/>
    </location>
</feature>
<dbReference type="PIRSF" id="PIRSF001357">
    <property type="entry name" value="DeoC"/>
    <property type="match status" value="1"/>
</dbReference>
<evidence type="ECO:0000313" key="8">
    <source>
        <dbReference type="Proteomes" id="UP001054846"/>
    </source>
</evidence>
<accession>A0ABY3PQZ9</accession>
<evidence type="ECO:0000313" key="7">
    <source>
        <dbReference type="EMBL" id="UFP96069.1"/>
    </source>
</evidence>
<keyword evidence="4 6" id="KW-0704">Schiff base</keyword>
<dbReference type="Gene3D" id="3.20.20.70">
    <property type="entry name" value="Aldolase class I"/>
    <property type="match status" value="1"/>
</dbReference>
<evidence type="ECO:0000256" key="2">
    <source>
        <dbReference type="ARBA" id="ARBA00022490"/>
    </source>
</evidence>
<keyword evidence="3 6" id="KW-0456">Lyase</keyword>
<comment type="pathway">
    <text evidence="6">Carbohydrate degradation; 2-deoxy-D-ribose 1-phosphate degradation; D-glyceraldehyde 3-phosphate and acetaldehyde from 2-deoxy-alpha-D-ribose 1-phosphate: step 2/2.</text>
</comment>
<organism evidence="7 8">
    <name type="scientific">Gloeobacter morelensis MG652769</name>
    <dbReference type="NCBI Taxonomy" id="2781736"/>
    <lineage>
        <taxon>Bacteria</taxon>
        <taxon>Bacillati</taxon>
        <taxon>Cyanobacteriota</taxon>
        <taxon>Cyanophyceae</taxon>
        <taxon>Gloeobacterales</taxon>
        <taxon>Gloeobacteraceae</taxon>
        <taxon>Gloeobacter</taxon>
        <taxon>Gloeobacter morelensis</taxon>
    </lineage>
</organism>
<evidence type="ECO:0000256" key="5">
    <source>
        <dbReference type="ARBA" id="ARBA00048791"/>
    </source>
</evidence>
<dbReference type="PANTHER" id="PTHR10889:SF1">
    <property type="entry name" value="DEOXYRIBOSE-PHOSPHATE ALDOLASE"/>
    <property type="match status" value="1"/>
</dbReference>
<keyword evidence="2 6" id="KW-0963">Cytoplasm</keyword>
<dbReference type="InterPro" id="IPR028581">
    <property type="entry name" value="DeoC_typeI"/>
</dbReference>
<feature type="active site" description="Schiff-base intermediate with acetaldehyde" evidence="6">
    <location>
        <position position="157"/>
    </location>
</feature>
<dbReference type="RefSeq" id="WP_230843314.1">
    <property type="nucleotide sequence ID" value="NZ_CP063845.1"/>
</dbReference>
<sequence>MISSHPEIELAGFIEQTCLKPTATADDVRQMCWEAQRYRFAAVCVAPVYAPLAVELLHKQKPQVFTVVGFPLGLATAPCKLFEAQEAAARGVTGLEVMVNLGAIKSGHYNAIYEELGQIVDAVSCEVRAILELNLLDATERQHVAEVCLDVGVTALKTSAGWSGPVRPEDILGLRRILRNQLGIKVAGGIHTLNQALELLAAGANRLGTGRGVEILREQHTLGETA</sequence>
<dbReference type="EC" id="4.1.2.4" evidence="6"/>
<comment type="similarity">
    <text evidence="1 6">Belongs to the DeoC/FbaB aldolase family. DeoC type 1 subfamily.</text>
</comment>
<evidence type="ECO:0000256" key="6">
    <source>
        <dbReference type="HAMAP-Rule" id="MF_00114"/>
    </source>
</evidence>
<dbReference type="Proteomes" id="UP001054846">
    <property type="component" value="Chromosome"/>
</dbReference>